<evidence type="ECO:0000313" key="2">
    <source>
        <dbReference type="Proteomes" id="UP001500339"/>
    </source>
</evidence>
<organism evidence="1 2">
    <name type="scientific">Clostridium malenominatum</name>
    <dbReference type="NCBI Taxonomy" id="1539"/>
    <lineage>
        <taxon>Bacteria</taxon>
        <taxon>Bacillati</taxon>
        <taxon>Bacillota</taxon>
        <taxon>Clostridia</taxon>
        <taxon>Eubacteriales</taxon>
        <taxon>Clostridiaceae</taxon>
        <taxon>Clostridium</taxon>
    </lineage>
</organism>
<sequence>MIKKIIQKIIGLNRDKPLEVNNLVTFKPSNSMQTNGLNELLRDDIELSAIPDAFQLLLSSEEKVKLQSVEVLNHVMSTLNSSQLIKLDKMFRERTSYDWSYDWRNKDPKELFHPLMSQEEKIAILGLSSFHPNGYFREKAIKALSNMETGHEIPYLLIRINDWVRGVRDLSKEGLLKFLTSEHAMNFVNSLPLVLRLGECSRDEHMDIIDAVISMLSSDECSQKLIGGLQSNDPKVRLCCYKIILQRRILDNKSIISYVMEDKNPHNRLFVLRSIQENITPDELADILVLLLKDKFSQIRIIALELLYKFNPEGAIDTLEKSLFDRNQSLRELSRYLLSKHKKYDFPAIYRESIEKNEELYSSIYGLEETGKSEDSKIIAEFLKSHTIQIVKASINALARLDINGYKEEIICAINDERAGVSKVARRSLYKEVDAIDADAIYKIFRKTTYEHAKINSAILLCYLSKWDAIRYIIEFCGDENENISAIGRYSFESWKGRYNQSFTTPSKSQIEKIRKSLGDFEDFIKESDRDFIEFTIRDLKSN</sequence>
<comment type="caution">
    <text evidence="1">The sequence shown here is derived from an EMBL/GenBank/DDBJ whole genome shotgun (WGS) entry which is preliminary data.</text>
</comment>
<dbReference type="RefSeq" id="WP_343769349.1">
    <property type="nucleotide sequence ID" value="NZ_BAAACF010000001.1"/>
</dbReference>
<keyword evidence="2" id="KW-1185">Reference proteome</keyword>
<name>A0ABP3U699_9CLOT</name>
<protein>
    <recommendedName>
        <fullName evidence="3">HEAT repeat domain-containing protein</fullName>
    </recommendedName>
</protein>
<accession>A0ABP3U699</accession>
<dbReference type="SUPFAM" id="SSF48371">
    <property type="entry name" value="ARM repeat"/>
    <property type="match status" value="1"/>
</dbReference>
<reference evidence="2" key="1">
    <citation type="journal article" date="2019" name="Int. J. Syst. Evol. Microbiol.">
        <title>The Global Catalogue of Microorganisms (GCM) 10K type strain sequencing project: providing services to taxonomists for standard genome sequencing and annotation.</title>
        <authorList>
            <consortium name="The Broad Institute Genomics Platform"/>
            <consortium name="The Broad Institute Genome Sequencing Center for Infectious Disease"/>
            <person name="Wu L."/>
            <person name="Ma J."/>
        </authorList>
    </citation>
    <scope>NUCLEOTIDE SEQUENCE [LARGE SCALE GENOMIC DNA]</scope>
    <source>
        <strain evidence="2">JCM 1405</strain>
    </source>
</reference>
<dbReference type="InterPro" id="IPR011989">
    <property type="entry name" value="ARM-like"/>
</dbReference>
<proteinExistence type="predicted"/>
<evidence type="ECO:0008006" key="3">
    <source>
        <dbReference type="Google" id="ProtNLM"/>
    </source>
</evidence>
<evidence type="ECO:0000313" key="1">
    <source>
        <dbReference type="EMBL" id="GAA0725347.1"/>
    </source>
</evidence>
<dbReference type="InterPro" id="IPR016024">
    <property type="entry name" value="ARM-type_fold"/>
</dbReference>
<dbReference type="Proteomes" id="UP001500339">
    <property type="component" value="Unassembled WGS sequence"/>
</dbReference>
<dbReference type="EMBL" id="BAAACF010000001">
    <property type="protein sequence ID" value="GAA0725347.1"/>
    <property type="molecule type" value="Genomic_DNA"/>
</dbReference>
<gene>
    <name evidence="1" type="ORF">GCM10008905_20550</name>
</gene>
<dbReference type="Gene3D" id="1.25.10.10">
    <property type="entry name" value="Leucine-rich Repeat Variant"/>
    <property type="match status" value="1"/>
</dbReference>